<dbReference type="InterPro" id="IPR010982">
    <property type="entry name" value="Lambda_DNA-bd_dom_sf"/>
</dbReference>
<accession>A0A291RJB5</accession>
<dbReference type="SMART" id="SM00530">
    <property type="entry name" value="HTH_XRE"/>
    <property type="match status" value="1"/>
</dbReference>
<evidence type="ECO:0000313" key="3">
    <source>
        <dbReference type="Proteomes" id="UP000221961"/>
    </source>
</evidence>
<feature type="domain" description="HTH cro/C1-type" evidence="1">
    <location>
        <begin position="14"/>
        <end position="69"/>
    </location>
</feature>
<dbReference type="CDD" id="cd00093">
    <property type="entry name" value="HTH_XRE"/>
    <property type="match status" value="1"/>
</dbReference>
<evidence type="ECO:0000313" key="2">
    <source>
        <dbReference type="EMBL" id="ATL67244.1"/>
    </source>
</evidence>
<dbReference type="InterPro" id="IPR043917">
    <property type="entry name" value="DUF5753"/>
</dbReference>
<dbReference type="Gene3D" id="1.10.260.40">
    <property type="entry name" value="lambda repressor-like DNA-binding domains"/>
    <property type="match status" value="1"/>
</dbReference>
<dbReference type="Proteomes" id="UP000221961">
    <property type="component" value="Chromosome"/>
</dbReference>
<organism evidence="2 3">
    <name type="scientific">Nocardia terpenica</name>
    <dbReference type="NCBI Taxonomy" id="455432"/>
    <lineage>
        <taxon>Bacteria</taxon>
        <taxon>Bacillati</taxon>
        <taxon>Actinomycetota</taxon>
        <taxon>Actinomycetes</taxon>
        <taxon>Mycobacteriales</taxon>
        <taxon>Nocardiaceae</taxon>
        <taxon>Nocardia</taxon>
    </lineage>
</organism>
<dbReference type="GO" id="GO:0003677">
    <property type="term" value="F:DNA binding"/>
    <property type="evidence" value="ECO:0007669"/>
    <property type="project" value="UniProtKB-KW"/>
</dbReference>
<dbReference type="GeneID" id="88358629"/>
<dbReference type="SUPFAM" id="SSF47413">
    <property type="entry name" value="lambda repressor-like DNA-binding domains"/>
    <property type="match status" value="1"/>
</dbReference>
<gene>
    <name evidence="2" type="ORF">CRH09_14605</name>
</gene>
<keyword evidence="2" id="KW-0238">DNA-binding</keyword>
<evidence type="ECO:0000259" key="1">
    <source>
        <dbReference type="SMART" id="SM00530"/>
    </source>
</evidence>
<dbReference type="Pfam" id="PF13560">
    <property type="entry name" value="HTH_31"/>
    <property type="match status" value="1"/>
</dbReference>
<name>A0A291RJB5_9NOCA</name>
<dbReference type="InterPro" id="IPR001387">
    <property type="entry name" value="Cro/C1-type_HTH"/>
</dbReference>
<protein>
    <submittedName>
        <fullName evidence="2">DNA-binding protein</fullName>
    </submittedName>
</protein>
<dbReference type="AlphaFoldDB" id="A0A291RJB5"/>
<reference evidence="2 3" key="1">
    <citation type="submission" date="2017-10" db="EMBL/GenBank/DDBJ databases">
        <title>Comparative genomics between pathogenic Norcardia.</title>
        <authorList>
            <person name="Zeng L."/>
        </authorList>
    </citation>
    <scope>NUCLEOTIDE SEQUENCE [LARGE SCALE GENOMIC DNA]</scope>
    <source>
        <strain evidence="2 3">NC_YFY_NT001</strain>
    </source>
</reference>
<dbReference type="EMBL" id="CP023778">
    <property type="protein sequence ID" value="ATL67244.1"/>
    <property type="molecule type" value="Genomic_DNA"/>
</dbReference>
<proteinExistence type="predicted"/>
<sequence>MTSVGEARRDLGARLRGLRVAARLRGYQLAEQAGWHPAKVSRIERGSQSMTEDDLAVWCRITDAQLAYPDLLATLRNVSAAWMEWKRIVGHGYTSHQREIGDLENRTELLRGFDPQVFHGLLQTESYARNIFAASMEFLETSRDLDRAVATRLERQQILRHGRHRFHFLVGEQALRTTVGDDSVMIEQLEHLVELMTLPRLVFGIVPERSVFFRRTTDFVLYDQRKVLVETITAESTITQPRELAFYEKVFAGLAKQAVYGDGARMIIRAELDSRRVLSGRK</sequence>
<dbReference type="RefSeq" id="WP_098694390.1">
    <property type="nucleotide sequence ID" value="NZ_CP023778.1"/>
</dbReference>
<dbReference type="KEGG" id="ntp:CRH09_14605"/>
<dbReference type="Pfam" id="PF19054">
    <property type="entry name" value="DUF5753"/>
    <property type="match status" value="1"/>
</dbReference>